<protein>
    <submittedName>
        <fullName evidence="2">Uncharacterized protein</fullName>
    </submittedName>
</protein>
<reference evidence="2 3" key="1">
    <citation type="submission" date="2017-06" db="EMBL/GenBank/DDBJ databases">
        <title>Genome sequencing of cyanobaciteial culture collection at National Institute for Environmental Studies (NIES).</title>
        <authorList>
            <person name="Hirose Y."/>
            <person name="Shimura Y."/>
            <person name="Fujisawa T."/>
            <person name="Nakamura Y."/>
            <person name="Kawachi M."/>
        </authorList>
    </citation>
    <scope>NUCLEOTIDE SEQUENCE [LARGE SCALE GENOMIC DNA]</scope>
    <source>
        <strain evidence="2 3">NIES-267</strain>
    </source>
</reference>
<evidence type="ECO:0000313" key="3">
    <source>
        <dbReference type="Proteomes" id="UP000218418"/>
    </source>
</evidence>
<evidence type="ECO:0000313" key="2">
    <source>
        <dbReference type="EMBL" id="BAY81079.1"/>
    </source>
</evidence>
<organism evidence="2 3">
    <name type="scientific">Calothrix parasitica NIES-267</name>
    <dbReference type="NCBI Taxonomy" id="1973488"/>
    <lineage>
        <taxon>Bacteria</taxon>
        <taxon>Bacillati</taxon>
        <taxon>Cyanobacteriota</taxon>
        <taxon>Cyanophyceae</taxon>
        <taxon>Nostocales</taxon>
        <taxon>Calotrichaceae</taxon>
        <taxon>Calothrix</taxon>
    </lineage>
</organism>
<feature type="signal peptide" evidence="1">
    <location>
        <begin position="1"/>
        <end position="27"/>
    </location>
</feature>
<dbReference type="AlphaFoldDB" id="A0A1Z4LIS4"/>
<accession>A0A1Z4LIS4</accession>
<dbReference type="OrthoDB" id="464564at2"/>
<name>A0A1Z4LIS4_9CYAN</name>
<keyword evidence="3" id="KW-1185">Reference proteome</keyword>
<keyword evidence="1" id="KW-0732">Signal</keyword>
<dbReference type="EMBL" id="AP018227">
    <property type="protein sequence ID" value="BAY81079.1"/>
    <property type="molecule type" value="Genomic_DNA"/>
</dbReference>
<feature type="chain" id="PRO_5012757681" evidence="1">
    <location>
        <begin position="28"/>
        <end position="133"/>
    </location>
</feature>
<proteinExistence type="predicted"/>
<dbReference type="Proteomes" id="UP000218418">
    <property type="component" value="Chromosome"/>
</dbReference>
<sequence length="133" mass="13568">MKVALIGKALVASLGLLAFFAPQRADAQIVPNIVPEPWVSVGAKDGDVTYAVGAKFAGYGAELGVGEDGAVGVDVLQFLPLPAVSPYVGVGYYTEGKGVSVSGGVQVNPTKNLMVGAGYNSRRGINGQLGIKF</sequence>
<evidence type="ECO:0000256" key="1">
    <source>
        <dbReference type="SAM" id="SignalP"/>
    </source>
</evidence>
<gene>
    <name evidence="2" type="ORF">NIES267_05440</name>
</gene>